<dbReference type="Pfam" id="PF05932">
    <property type="entry name" value="CesT"/>
    <property type="match status" value="1"/>
</dbReference>
<name>A0A372EFF2_9BURK</name>
<dbReference type="Proteomes" id="UP000261931">
    <property type="component" value="Unassembled WGS sequence"/>
</dbReference>
<dbReference type="SUPFAM" id="SSF69635">
    <property type="entry name" value="Type III secretory system chaperone-like"/>
    <property type="match status" value="1"/>
</dbReference>
<proteinExistence type="predicted"/>
<keyword evidence="2" id="KW-1185">Reference proteome</keyword>
<evidence type="ECO:0000313" key="2">
    <source>
        <dbReference type="Proteomes" id="UP000261931"/>
    </source>
</evidence>
<protein>
    <recommendedName>
        <fullName evidence="3">Type III secretion system chaperone</fullName>
    </recommendedName>
</protein>
<gene>
    <name evidence="1" type="ORF">DY262_18650</name>
</gene>
<reference evidence="1 2" key="1">
    <citation type="submission" date="2018-08" db="EMBL/GenBank/DDBJ databases">
        <title>Hydrogenophaga sp. LA-38 isolated from sludge.</title>
        <authorList>
            <person name="Im W.-T."/>
        </authorList>
    </citation>
    <scope>NUCLEOTIDE SEQUENCE [LARGE SCALE GENOMIC DNA]</scope>
    <source>
        <strain evidence="1 2">LA-38</strain>
    </source>
</reference>
<dbReference type="GO" id="GO:0030254">
    <property type="term" value="P:protein secretion by the type III secretion system"/>
    <property type="evidence" value="ECO:0007669"/>
    <property type="project" value="InterPro"/>
</dbReference>
<sequence>MVSIPMHALNDASDARRLITQAGQRLAQITGITEVDDGSWCIDFDGGDGFAAEWSPGGSRLVLTADLGLPTPEGELSALNLALSYNALWREIGDLRIARDGDEGELMLIGELGPEDSEPETFNAALLHFVALRRWWADAIARAASANPAPPAPPGVMFERI</sequence>
<accession>A0A372EFF2</accession>
<dbReference type="InterPro" id="IPR010261">
    <property type="entry name" value="Tir_chaperone"/>
</dbReference>
<dbReference type="RefSeq" id="WP_116960585.1">
    <property type="nucleotide sequence ID" value="NZ_QVLS01000013.1"/>
</dbReference>
<evidence type="ECO:0008006" key="3">
    <source>
        <dbReference type="Google" id="ProtNLM"/>
    </source>
</evidence>
<dbReference type="CDD" id="cd16364">
    <property type="entry name" value="T3SC_I-like"/>
    <property type="match status" value="1"/>
</dbReference>
<comment type="caution">
    <text evidence="1">The sequence shown here is derived from an EMBL/GenBank/DDBJ whole genome shotgun (WGS) entry which is preliminary data.</text>
</comment>
<evidence type="ECO:0000313" key="1">
    <source>
        <dbReference type="EMBL" id="RFP77029.1"/>
    </source>
</evidence>
<dbReference type="AlphaFoldDB" id="A0A372EFF2"/>
<organism evidence="1 2">
    <name type="scientific">Hydrogenophaga borbori</name>
    <dbReference type="NCBI Taxonomy" id="2294117"/>
    <lineage>
        <taxon>Bacteria</taxon>
        <taxon>Pseudomonadati</taxon>
        <taxon>Pseudomonadota</taxon>
        <taxon>Betaproteobacteria</taxon>
        <taxon>Burkholderiales</taxon>
        <taxon>Comamonadaceae</taxon>
        <taxon>Hydrogenophaga</taxon>
    </lineage>
</organism>
<dbReference type="Gene3D" id="3.30.1460.10">
    <property type="match status" value="1"/>
</dbReference>
<dbReference type="EMBL" id="QVLS01000013">
    <property type="protein sequence ID" value="RFP77029.1"/>
    <property type="molecule type" value="Genomic_DNA"/>
</dbReference>